<dbReference type="Proteomes" id="UP000195521">
    <property type="component" value="Unassembled WGS sequence"/>
</dbReference>
<dbReference type="EMBL" id="BDQF01000009">
    <property type="protein sequence ID" value="GAW80517.1"/>
    <property type="molecule type" value="Genomic_DNA"/>
</dbReference>
<name>A0A1Y1JH29_PLAGO</name>
<dbReference type="GeneID" id="39747232"/>
<accession>A0A1Y1JH29</accession>
<reference evidence="4" key="1">
    <citation type="submission" date="2017-04" db="EMBL/GenBank/DDBJ databases">
        <title>Plasmodium gonderi genome.</title>
        <authorList>
            <person name="Arisue N."/>
            <person name="Honma H."/>
            <person name="Kawai S."/>
            <person name="Tougan T."/>
            <person name="Tanabe K."/>
            <person name="Horii T."/>
        </authorList>
    </citation>
    <scope>NUCLEOTIDE SEQUENCE [LARGE SCALE GENOMIC DNA]</scope>
    <source>
        <strain evidence="4">ATCC 30045</strain>
    </source>
</reference>
<feature type="compositionally biased region" description="Basic and acidic residues" evidence="1">
    <location>
        <begin position="286"/>
        <end position="295"/>
    </location>
</feature>
<dbReference type="OMA" id="RIHKIKV"/>
<feature type="domain" description="WLM" evidence="2">
    <location>
        <begin position="4"/>
        <end position="165"/>
    </location>
</feature>
<dbReference type="PANTHER" id="PTHR46622">
    <property type="entry name" value="DNA-DEPENDENT METALLOPROTEASE WSS1"/>
    <property type="match status" value="1"/>
</dbReference>
<dbReference type="Pfam" id="PF08325">
    <property type="entry name" value="WLM"/>
    <property type="match status" value="1"/>
</dbReference>
<protein>
    <recommendedName>
        <fullName evidence="2">WLM domain-containing protein</fullName>
    </recommendedName>
</protein>
<keyword evidence="4" id="KW-1185">Reference proteome</keyword>
<gene>
    <name evidence="3" type="ORF">PGO_080830</name>
</gene>
<proteinExistence type="predicted"/>
<feature type="compositionally biased region" description="Polar residues" evidence="1">
    <location>
        <begin position="270"/>
        <end position="285"/>
    </location>
</feature>
<organism evidence="3 4">
    <name type="scientific">Plasmodium gonderi</name>
    <dbReference type="NCBI Taxonomy" id="77519"/>
    <lineage>
        <taxon>Eukaryota</taxon>
        <taxon>Sar</taxon>
        <taxon>Alveolata</taxon>
        <taxon>Apicomplexa</taxon>
        <taxon>Aconoidasida</taxon>
        <taxon>Haemosporida</taxon>
        <taxon>Plasmodiidae</taxon>
        <taxon>Plasmodium</taxon>
        <taxon>Plasmodium (Plasmodium)</taxon>
    </lineage>
</organism>
<dbReference type="PANTHER" id="PTHR46622:SF1">
    <property type="entry name" value="DNA-DEPENDENT METALLOPROTEASE WSS1"/>
    <property type="match status" value="1"/>
</dbReference>
<sequence>MNIKNLDDVKYRIHKIKVLNENDRKAKAILKRAADQVQPIMRKRCFSVELLSEFLPRSPKLLGLNIVTKSEIKIRLREKKGGQIFHFNEIIGTLLHELAHIVHSRHDKAFYELLDRLILEYNELYVYNKKQDGPSKGKRIGGNEFHICTGTPKFMAAQAAEMRLLNNFINKDGEILNTSLESCLTTEQCENLFKNRKERDDKICSLSDDIILINGTVESSNCGENEIIEKHQSTKNDLKSINASKNTNKTFFNSSINYIKDENLTHAHSQDGSGKSFNVLGNNQKMKQDSSDKGCKENAKTLFSNNGSDCVHILNIKRGYNNLKNSENKNTLTISDNTSVKKDKKRKVIILD</sequence>
<dbReference type="Gene3D" id="3.30.2010.10">
    <property type="entry name" value="Metalloproteases ('zincins'), catalytic domain"/>
    <property type="match status" value="1"/>
</dbReference>
<dbReference type="GO" id="GO:0006281">
    <property type="term" value="P:DNA repair"/>
    <property type="evidence" value="ECO:0007669"/>
    <property type="project" value="TreeGrafter"/>
</dbReference>
<comment type="caution">
    <text evidence="3">The sequence shown here is derived from an EMBL/GenBank/DDBJ whole genome shotgun (WGS) entry which is preliminary data.</text>
</comment>
<dbReference type="OrthoDB" id="261960at2759"/>
<evidence type="ECO:0000313" key="4">
    <source>
        <dbReference type="Proteomes" id="UP000195521"/>
    </source>
</evidence>
<dbReference type="AlphaFoldDB" id="A0A1Y1JH29"/>
<dbReference type="PROSITE" id="PS51397">
    <property type="entry name" value="WLM"/>
    <property type="match status" value="1"/>
</dbReference>
<dbReference type="InterPro" id="IPR013536">
    <property type="entry name" value="WLM_dom"/>
</dbReference>
<feature type="region of interest" description="Disordered" evidence="1">
    <location>
        <begin position="269"/>
        <end position="295"/>
    </location>
</feature>
<evidence type="ECO:0000313" key="3">
    <source>
        <dbReference type="EMBL" id="GAW80517.1"/>
    </source>
</evidence>
<dbReference type="RefSeq" id="XP_028543106.1">
    <property type="nucleotide sequence ID" value="XM_028687305.1"/>
</dbReference>
<dbReference type="GO" id="GO:0005634">
    <property type="term" value="C:nucleus"/>
    <property type="evidence" value="ECO:0007669"/>
    <property type="project" value="TreeGrafter"/>
</dbReference>
<dbReference type="GO" id="GO:0008237">
    <property type="term" value="F:metallopeptidase activity"/>
    <property type="evidence" value="ECO:0007669"/>
    <property type="project" value="TreeGrafter"/>
</dbReference>
<evidence type="ECO:0000256" key="1">
    <source>
        <dbReference type="SAM" id="MobiDB-lite"/>
    </source>
</evidence>
<dbReference type="InterPro" id="IPR053000">
    <property type="entry name" value="WSS1-like_metalloprotease"/>
</dbReference>
<evidence type="ECO:0000259" key="2">
    <source>
        <dbReference type="PROSITE" id="PS51397"/>
    </source>
</evidence>